<keyword evidence="10" id="KW-1185">Reference proteome</keyword>
<dbReference type="Pfam" id="PF13746">
    <property type="entry name" value="Fer4_18"/>
    <property type="match status" value="1"/>
</dbReference>
<dbReference type="InterPro" id="IPR014116">
    <property type="entry name" value="Cyt_c_oxidase_cbb3_FixG"/>
</dbReference>
<name>F7XU23_MIDMI</name>
<evidence type="ECO:0000313" key="9">
    <source>
        <dbReference type="EMBL" id="AEI89382.1"/>
    </source>
</evidence>
<evidence type="ECO:0000256" key="3">
    <source>
        <dbReference type="ARBA" id="ARBA00022723"/>
    </source>
</evidence>
<evidence type="ECO:0000259" key="8">
    <source>
        <dbReference type="PROSITE" id="PS51379"/>
    </source>
</evidence>
<dbReference type="InterPro" id="IPR051684">
    <property type="entry name" value="Electron_Trans/Redox"/>
</dbReference>
<feature type="domain" description="4Fe-4S ferredoxin-type" evidence="8">
    <location>
        <begin position="240"/>
        <end position="268"/>
    </location>
</feature>
<dbReference type="PANTHER" id="PTHR30176">
    <property type="entry name" value="FERREDOXIN-TYPE PROTEIN NAPH"/>
    <property type="match status" value="1"/>
</dbReference>
<keyword evidence="7" id="KW-1133">Transmembrane helix</keyword>
<feature type="transmembrane region" description="Helical" evidence="7">
    <location>
        <begin position="180"/>
        <end position="196"/>
    </location>
</feature>
<dbReference type="InterPro" id="IPR017896">
    <property type="entry name" value="4Fe4S_Fe-S-bd"/>
</dbReference>
<keyword evidence="4" id="KW-0249">Electron transport</keyword>
<keyword evidence="2" id="KW-0004">4Fe-4S</keyword>
<feature type="transmembrane region" description="Helical" evidence="7">
    <location>
        <begin position="68"/>
        <end position="89"/>
    </location>
</feature>
<dbReference type="Pfam" id="PF12801">
    <property type="entry name" value="Fer4_5"/>
    <property type="match status" value="1"/>
</dbReference>
<dbReference type="Proteomes" id="UP000006639">
    <property type="component" value="Chromosome"/>
</dbReference>
<dbReference type="Gene3D" id="2.60.40.10">
    <property type="entry name" value="Immunoglobulins"/>
    <property type="match status" value="1"/>
</dbReference>
<dbReference type="GO" id="GO:0005886">
    <property type="term" value="C:plasma membrane"/>
    <property type="evidence" value="ECO:0007669"/>
    <property type="project" value="TreeGrafter"/>
</dbReference>
<dbReference type="Gene3D" id="1.10.1060.10">
    <property type="entry name" value="Alpha-helical ferredoxin"/>
    <property type="match status" value="1"/>
</dbReference>
<keyword evidence="7" id="KW-0812">Transmembrane</keyword>
<keyword evidence="7" id="KW-0472">Membrane</keyword>
<dbReference type="InterPro" id="IPR013783">
    <property type="entry name" value="Ig-like_fold"/>
</dbReference>
<organism evidence="9 10">
    <name type="scientific">Midichloria mitochondrii (strain IricVA)</name>
    <dbReference type="NCBI Taxonomy" id="696127"/>
    <lineage>
        <taxon>Bacteria</taxon>
        <taxon>Pseudomonadati</taxon>
        <taxon>Pseudomonadota</taxon>
        <taxon>Alphaproteobacteria</taxon>
        <taxon>Rickettsiales</taxon>
        <taxon>Candidatus Midichloriaceae</taxon>
        <taxon>Candidatus Midichloria</taxon>
    </lineage>
</organism>
<proteinExistence type="predicted"/>
<feature type="transmembrane region" description="Helical" evidence="7">
    <location>
        <begin position="138"/>
        <end position="160"/>
    </location>
</feature>
<dbReference type="InterPro" id="IPR017900">
    <property type="entry name" value="4Fe4S_Fe_S_CS"/>
</dbReference>
<dbReference type="PROSITE" id="PS00198">
    <property type="entry name" value="4FE4S_FER_1"/>
    <property type="match status" value="1"/>
</dbReference>
<evidence type="ECO:0000256" key="5">
    <source>
        <dbReference type="ARBA" id="ARBA00023004"/>
    </source>
</evidence>
<evidence type="ECO:0000256" key="4">
    <source>
        <dbReference type="ARBA" id="ARBA00022982"/>
    </source>
</evidence>
<feature type="transmembrane region" description="Helical" evidence="7">
    <location>
        <begin position="20"/>
        <end position="37"/>
    </location>
</feature>
<dbReference type="InterPro" id="IPR009051">
    <property type="entry name" value="Helical_ferredxn"/>
</dbReference>
<dbReference type="Pfam" id="PF11614">
    <property type="entry name" value="FixG_C"/>
    <property type="match status" value="1"/>
</dbReference>
<dbReference type="RefSeq" id="WP_013951575.1">
    <property type="nucleotide sequence ID" value="NC_015722.1"/>
</dbReference>
<dbReference type="InterPro" id="IPR032879">
    <property type="entry name" value="FixG_C"/>
</dbReference>
<evidence type="ECO:0000313" key="10">
    <source>
        <dbReference type="Proteomes" id="UP000006639"/>
    </source>
</evidence>
<evidence type="ECO:0000256" key="2">
    <source>
        <dbReference type="ARBA" id="ARBA00022485"/>
    </source>
</evidence>
<keyword evidence="3" id="KW-0479">Metal-binding</keyword>
<dbReference type="GO" id="GO:0051539">
    <property type="term" value="F:4 iron, 4 sulfur cluster binding"/>
    <property type="evidence" value="ECO:0007669"/>
    <property type="project" value="UniProtKB-KW"/>
</dbReference>
<keyword evidence="6" id="KW-0411">Iron-sulfur</keyword>
<accession>F7XU23</accession>
<keyword evidence="1" id="KW-0813">Transport</keyword>
<feature type="transmembrane region" description="Helical" evidence="7">
    <location>
        <begin position="323"/>
        <end position="342"/>
    </location>
</feature>
<reference evidence="9 10" key="1">
    <citation type="journal article" date="2011" name="Mol. Biol. Evol.">
        <title>Phylogenomic evidence for the presence of a flagellum and cbb3 oxidase in the free-living mitochondrial ancestor.</title>
        <authorList>
            <person name="Sassera D."/>
            <person name="Lo N."/>
            <person name="Epis S."/>
            <person name="D'Auria G."/>
            <person name="Montagna M."/>
            <person name="Comandatore F."/>
            <person name="Horner D."/>
            <person name="Pereto J."/>
            <person name="Luciano A.M."/>
            <person name="Franciosi F."/>
            <person name="Ferri E."/>
            <person name="Crotti E."/>
            <person name="Bazzocchi C."/>
            <person name="Daffonchio D."/>
            <person name="Sacchi L."/>
            <person name="Moya A."/>
            <person name="Latorre A."/>
            <person name="Bandi C."/>
        </authorList>
    </citation>
    <scope>NUCLEOTIDE SEQUENCE [LARGE SCALE GENOMIC DNA]</scope>
    <source>
        <strain evidence="9 10">IricVA</strain>
    </source>
</reference>
<dbReference type="NCBIfam" id="TIGR02745">
    <property type="entry name" value="ccoG_rdxA_fixG"/>
    <property type="match status" value="1"/>
</dbReference>
<evidence type="ECO:0000256" key="6">
    <source>
        <dbReference type="ARBA" id="ARBA00023014"/>
    </source>
</evidence>
<dbReference type="SUPFAM" id="SSF54862">
    <property type="entry name" value="4Fe-4S ferredoxins"/>
    <property type="match status" value="1"/>
</dbReference>
<dbReference type="STRING" id="696127.midi_01105"/>
<dbReference type="PROSITE" id="PS51379">
    <property type="entry name" value="4FE4S_FER_2"/>
    <property type="match status" value="2"/>
</dbReference>
<dbReference type="GO" id="GO:0046872">
    <property type="term" value="F:metal ion binding"/>
    <property type="evidence" value="ECO:0007669"/>
    <property type="project" value="UniProtKB-KW"/>
</dbReference>
<evidence type="ECO:0000256" key="7">
    <source>
        <dbReference type="SAM" id="Phobius"/>
    </source>
</evidence>
<feature type="domain" description="4Fe-4S ferredoxin-type" evidence="8">
    <location>
        <begin position="272"/>
        <end position="293"/>
    </location>
</feature>
<dbReference type="HOGENOM" id="CLU_032118_0_0_5"/>
<gene>
    <name evidence="9" type="primary">ccoG</name>
    <name evidence="9" type="ordered locus">midi_01105</name>
</gene>
<evidence type="ECO:0000256" key="1">
    <source>
        <dbReference type="ARBA" id="ARBA00022448"/>
    </source>
</evidence>
<dbReference type="AlphaFoldDB" id="F7XU23"/>
<dbReference type="EMBL" id="CP002130">
    <property type="protein sequence ID" value="AEI89382.1"/>
    <property type="molecule type" value="Genomic_DNA"/>
</dbReference>
<sequence length="449" mass="51723">MVKIYPQSVVGRYRTIKNRANIVLLLFYFLTPWLRWYRDENAPSQAILIDLPTRRAYFFNIEIWPEEIFYIMTILIIAAFGLFLFTSILGRIWCGYTCPHTVFVDLFIKVETFFQGSRNSRIALDKMPMNSSKLVKKLLTHLVWGGLSFLFAFGWICYFYDAPSFCHDLFLGRLDTAPRSWLFGLTFTTYILAGLMREKVCTHICPYGRFQPAMLDNDSLTVTYHSWRGEPRLQKILNKNSKLKNFGDCVDCYRCVAVCPMGIDIRDGLQMQCIGCGLCIDACDSVMSKLNQPLGLISYSSINLTEKLKKGLKAQVKLIRPKTVLYTLLILIAATIILKNLLDKSIFVLSIERERGPLFTTLPDGDIRNTYNVYIANKALKVKDICLEIRGVTNALIKGNMMHMGNTYQKKLCFPIEADSENRFKVFIKTKLDISVDSEKKIYLYCSRY</sequence>
<dbReference type="OrthoDB" id="9811700at2"/>
<dbReference type="PANTHER" id="PTHR30176:SF3">
    <property type="entry name" value="FERREDOXIN-TYPE PROTEIN NAPH"/>
    <property type="match status" value="1"/>
</dbReference>
<protein>
    <submittedName>
        <fullName evidence="9">Cytochrome c oxidase accessory protein CcoG</fullName>
    </submittedName>
</protein>
<dbReference type="KEGG" id="mmn:midi_01105"/>
<keyword evidence="5" id="KW-0408">Iron</keyword>